<dbReference type="GO" id="GO:0008194">
    <property type="term" value="F:UDP-glycosyltransferase activity"/>
    <property type="evidence" value="ECO:0007669"/>
    <property type="project" value="TreeGrafter"/>
</dbReference>
<organism evidence="6 7">
    <name type="scientific">Henosepilachna vigintioctopunctata</name>
    <dbReference type="NCBI Taxonomy" id="420089"/>
    <lineage>
        <taxon>Eukaryota</taxon>
        <taxon>Metazoa</taxon>
        <taxon>Ecdysozoa</taxon>
        <taxon>Arthropoda</taxon>
        <taxon>Hexapoda</taxon>
        <taxon>Insecta</taxon>
        <taxon>Pterygota</taxon>
        <taxon>Neoptera</taxon>
        <taxon>Endopterygota</taxon>
        <taxon>Coleoptera</taxon>
        <taxon>Polyphaga</taxon>
        <taxon>Cucujiformia</taxon>
        <taxon>Coccinelloidea</taxon>
        <taxon>Coccinellidae</taxon>
        <taxon>Epilachninae</taxon>
        <taxon>Epilachnini</taxon>
        <taxon>Henosepilachna</taxon>
    </lineage>
</organism>
<keyword evidence="4" id="KW-1133">Transmembrane helix</keyword>
<proteinExistence type="inferred from homology"/>
<evidence type="ECO:0000256" key="3">
    <source>
        <dbReference type="ARBA" id="ARBA00022679"/>
    </source>
</evidence>
<keyword evidence="2" id="KW-0328">Glycosyltransferase</keyword>
<dbReference type="AlphaFoldDB" id="A0AAW1VHB3"/>
<dbReference type="Proteomes" id="UP001431783">
    <property type="component" value="Unassembled WGS sequence"/>
</dbReference>
<reference evidence="6 7" key="1">
    <citation type="submission" date="2023-03" db="EMBL/GenBank/DDBJ databases">
        <title>Genome insight into feeding habits of ladybird beetles.</title>
        <authorList>
            <person name="Li H.-S."/>
            <person name="Huang Y.-H."/>
            <person name="Pang H."/>
        </authorList>
    </citation>
    <scope>NUCLEOTIDE SEQUENCE [LARGE SCALE GENOMIC DNA]</scope>
    <source>
        <strain evidence="6">SYSU_2023b</strain>
        <tissue evidence="6">Whole body</tissue>
    </source>
</reference>
<comment type="caution">
    <text evidence="6">The sequence shown here is derived from an EMBL/GenBank/DDBJ whole genome shotgun (WGS) entry which is preliminary data.</text>
</comment>
<dbReference type="PANTHER" id="PTHR48043">
    <property type="entry name" value="EG:EG0003.4 PROTEIN-RELATED"/>
    <property type="match status" value="1"/>
</dbReference>
<evidence type="ECO:0000313" key="6">
    <source>
        <dbReference type="EMBL" id="KAK9892171.1"/>
    </source>
</evidence>
<keyword evidence="4" id="KW-0812">Transmembrane</keyword>
<evidence type="ECO:0000256" key="1">
    <source>
        <dbReference type="ARBA" id="ARBA00009995"/>
    </source>
</evidence>
<keyword evidence="7" id="KW-1185">Reference proteome</keyword>
<dbReference type="EMBL" id="JARQZJ010000132">
    <property type="protein sequence ID" value="KAK9892171.1"/>
    <property type="molecule type" value="Genomic_DNA"/>
</dbReference>
<dbReference type="SUPFAM" id="SSF53756">
    <property type="entry name" value="UDP-Glycosyltransferase/glycogen phosphorylase"/>
    <property type="match status" value="2"/>
</dbReference>
<evidence type="ECO:0000313" key="7">
    <source>
        <dbReference type="Proteomes" id="UP001431783"/>
    </source>
</evidence>
<comment type="similarity">
    <text evidence="1">Belongs to the UDP-glycosyltransferase family.</text>
</comment>
<dbReference type="InterPro" id="IPR050271">
    <property type="entry name" value="UDP-glycosyltransferase"/>
</dbReference>
<feature type="signal peptide" evidence="5">
    <location>
        <begin position="1"/>
        <end position="16"/>
    </location>
</feature>
<evidence type="ECO:0000256" key="4">
    <source>
        <dbReference type="SAM" id="Phobius"/>
    </source>
</evidence>
<evidence type="ECO:0000256" key="2">
    <source>
        <dbReference type="ARBA" id="ARBA00022676"/>
    </source>
</evidence>
<keyword evidence="5" id="KW-0732">Signal</keyword>
<accession>A0AAW1VHB3</accession>
<dbReference type="PANTHER" id="PTHR48043:SF159">
    <property type="entry name" value="EG:EG0003.4 PROTEIN-RELATED"/>
    <property type="match status" value="1"/>
</dbReference>
<gene>
    <name evidence="6" type="ORF">WA026_018373</name>
</gene>
<keyword evidence="4" id="KW-0472">Membrane</keyword>
<name>A0AAW1VHB3_9CUCU</name>
<feature type="transmembrane region" description="Helical" evidence="4">
    <location>
        <begin position="510"/>
        <end position="532"/>
    </location>
</feature>
<evidence type="ECO:0000256" key="5">
    <source>
        <dbReference type="SAM" id="SignalP"/>
    </source>
</evidence>
<keyword evidence="3" id="KW-0808">Transferase</keyword>
<sequence>MKILVFFTFWLNVVSCARILVFTFVPSISHQNVFRSVWKHLSLRGHEVVAVATDPIGDSTLTNLTEIDISVGYEIFKDHDYSHMGKSYMGTISILENFLNSFLVALDLEMSTPEFRELLKKPSNYFDLIIVESIQPVVFGIQHKFKAPMIAMTSLDSLTNYHSLFGNSIHPVLYPEFVSNLPGRISHWTLLEKVESLYTLIGLWMRFKYKIYPSADELARKHFGYDMPYIEDFVKNSSLMMLNISPVFSHRRPIAPNVVEYHNVHIEAQNLSQFGTRSGCHTTDPIGDSTLTNLTEINVSVGYEIFKKYDFSHMGKSYRDTFSLLKIFLDSFLLALELEICTPEFQDLLQKPSDYFDLIIVESVQPAAFGIQHKFKAPMVAMSTLDTLSNFHNIFGNSIHPVLYPEILSDIPKDISHWTLYDRVESLYTTIGIWMMQKFIIQPSADKIARKHFGHDMPYIEEMMKNSSLLLLNISPAFSIRRPVAPNTVLYHNVHIEHNNHALFVSLTQFYNFSMVSTFFLYYFSLLSFHVAN</sequence>
<feature type="chain" id="PRO_5043497820" evidence="5">
    <location>
        <begin position="17"/>
        <end position="533"/>
    </location>
</feature>
<protein>
    <submittedName>
        <fullName evidence="6">Uncharacterized protein</fullName>
    </submittedName>
</protein>